<evidence type="ECO:0000256" key="1">
    <source>
        <dbReference type="SAM" id="Phobius"/>
    </source>
</evidence>
<sequence length="193" mass="21710">MLSAFSQTRRTQRAEMSSAGAWRTITRAILKSKITKLAAAAVIILAVLVGIPNLPKQPSIVAKALAEVLDNMQHVPWVYVIWAQTDESPEEGDEFWVGFEQEIYIAKYRKGKIEYSDYRKQIYYVYDPATETLHISALEEQLPGHPLAIYLDSLETVKKHVQEGAEVTESKATYMGQTVDVYEISRGNTAGEK</sequence>
<dbReference type="EMBL" id="BARW01020035">
    <property type="protein sequence ID" value="GAJ01642.1"/>
    <property type="molecule type" value="Genomic_DNA"/>
</dbReference>
<protein>
    <submittedName>
        <fullName evidence="2">Uncharacterized protein</fullName>
    </submittedName>
</protein>
<dbReference type="AlphaFoldDB" id="X1UDJ2"/>
<feature type="non-terminal residue" evidence="2">
    <location>
        <position position="193"/>
    </location>
</feature>
<name>X1UDJ2_9ZZZZ</name>
<keyword evidence="1" id="KW-0812">Transmembrane</keyword>
<accession>X1UDJ2</accession>
<keyword evidence="1" id="KW-0472">Membrane</keyword>
<reference evidence="2" key="1">
    <citation type="journal article" date="2014" name="Front. Microbiol.">
        <title>High frequency of phylogenetically diverse reductive dehalogenase-homologous genes in deep subseafloor sedimentary metagenomes.</title>
        <authorList>
            <person name="Kawai M."/>
            <person name="Futagami T."/>
            <person name="Toyoda A."/>
            <person name="Takaki Y."/>
            <person name="Nishi S."/>
            <person name="Hori S."/>
            <person name="Arai W."/>
            <person name="Tsubouchi T."/>
            <person name="Morono Y."/>
            <person name="Uchiyama I."/>
            <person name="Ito T."/>
            <person name="Fujiyama A."/>
            <person name="Inagaki F."/>
            <person name="Takami H."/>
        </authorList>
    </citation>
    <scope>NUCLEOTIDE SEQUENCE</scope>
    <source>
        <strain evidence="2">Expedition CK06-06</strain>
    </source>
</reference>
<evidence type="ECO:0000313" key="2">
    <source>
        <dbReference type="EMBL" id="GAJ01642.1"/>
    </source>
</evidence>
<keyword evidence="1" id="KW-1133">Transmembrane helix</keyword>
<comment type="caution">
    <text evidence="2">The sequence shown here is derived from an EMBL/GenBank/DDBJ whole genome shotgun (WGS) entry which is preliminary data.</text>
</comment>
<organism evidence="2">
    <name type="scientific">marine sediment metagenome</name>
    <dbReference type="NCBI Taxonomy" id="412755"/>
    <lineage>
        <taxon>unclassified sequences</taxon>
        <taxon>metagenomes</taxon>
        <taxon>ecological metagenomes</taxon>
    </lineage>
</organism>
<feature type="transmembrane region" description="Helical" evidence="1">
    <location>
        <begin position="37"/>
        <end position="55"/>
    </location>
</feature>
<proteinExistence type="predicted"/>
<gene>
    <name evidence="2" type="ORF">S12H4_33924</name>
</gene>